<comment type="function">
    <text evidence="17">Core subunit of the mitochondrial membrane respiratory chain NADH dehydrogenase (Complex I) which catalyzes electron transfer from NADH through the respiratory chain, using ubiquinone as an electron acceptor. Essential for the catalytic activity and assembly of complex I.</text>
</comment>
<evidence type="ECO:0000313" key="20">
    <source>
        <dbReference type="EMBL" id="QIE12582.1"/>
    </source>
</evidence>
<keyword evidence="15 17" id="KW-0472">Membrane</keyword>
<comment type="function">
    <text evidence="1">Core subunit of the mitochondrial membrane respiratory chain NADH dehydrogenase (Complex I) that is believed to belong to the minimal assembly required for catalysis. Complex I functions in the transfer of electrons from NADH to the respiratory chain. The immediate electron acceptor for the enzyme is believed to be ubiquinone.</text>
</comment>
<keyword evidence="7 17" id="KW-0679">Respiratory chain</keyword>
<evidence type="ECO:0000256" key="13">
    <source>
        <dbReference type="ARBA" id="ARBA00023075"/>
    </source>
</evidence>
<dbReference type="EC" id="7.1.1.2" evidence="4 17"/>
<dbReference type="GO" id="GO:0015990">
    <property type="term" value="P:electron transport coupled proton transport"/>
    <property type="evidence" value="ECO:0007669"/>
    <property type="project" value="TreeGrafter"/>
</dbReference>
<protein>
    <recommendedName>
        <fullName evidence="5 17">NADH-ubiquinone oxidoreductase chain 4</fullName>
        <ecNumber evidence="4 17">7.1.1.2</ecNumber>
    </recommendedName>
</protein>
<evidence type="ECO:0000256" key="8">
    <source>
        <dbReference type="ARBA" id="ARBA00022692"/>
    </source>
</evidence>
<feature type="transmembrane region" description="Helical" evidence="17">
    <location>
        <begin position="146"/>
        <end position="165"/>
    </location>
</feature>
<dbReference type="GO" id="GO:0042773">
    <property type="term" value="P:ATP synthesis coupled electron transport"/>
    <property type="evidence" value="ECO:0007669"/>
    <property type="project" value="InterPro"/>
</dbReference>
<keyword evidence="9" id="KW-1278">Translocase</keyword>
<name>A0A6G6D7T8_9NEOP</name>
<dbReference type="InterPro" id="IPR000260">
    <property type="entry name" value="NADH4_N"/>
</dbReference>
<keyword evidence="11 17" id="KW-1133">Transmembrane helix</keyword>
<evidence type="ECO:0000256" key="5">
    <source>
        <dbReference type="ARBA" id="ARBA00021006"/>
    </source>
</evidence>
<evidence type="ECO:0000256" key="15">
    <source>
        <dbReference type="ARBA" id="ARBA00023136"/>
    </source>
</evidence>
<evidence type="ECO:0000256" key="11">
    <source>
        <dbReference type="ARBA" id="ARBA00022989"/>
    </source>
</evidence>
<feature type="domain" description="NADH:quinone oxidoreductase/Mrp antiporter transmembrane" evidence="18">
    <location>
        <begin position="110"/>
        <end position="392"/>
    </location>
</feature>
<accession>A0A6G6D7T8</accession>
<feature type="transmembrane region" description="Helical" evidence="17">
    <location>
        <begin position="171"/>
        <end position="196"/>
    </location>
</feature>
<evidence type="ECO:0000256" key="1">
    <source>
        <dbReference type="ARBA" id="ARBA00003257"/>
    </source>
</evidence>
<evidence type="ECO:0000256" key="17">
    <source>
        <dbReference type="RuleBase" id="RU003297"/>
    </source>
</evidence>
<feature type="transmembrane region" description="Helical" evidence="17">
    <location>
        <begin position="51"/>
        <end position="76"/>
    </location>
</feature>
<feature type="transmembrane region" description="Helical" evidence="17">
    <location>
        <begin position="379"/>
        <end position="404"/>
    </location>
</feature>
<feature type="transmembrane region" description="Helical" evidence="17">
    <location>
        <begin position="425"/>
        <end position="447"/>
    </location>
</feature>
<keyword evidence="13 17" id="KW-0830">Ubiquinone</keyword>
<feature type="transmembrane region" description="Helical" evidence="17">
    <location>
        <begin position="88"/>
        <end position="107"/>
    </location>
</feature>
<gene>
    <name evidence="20" type="primary">ND4</name>
</gene>
<dbReference type="Pfam" id="PF01059">
    <property type="entry name" value="Oxidored_q5_N"/>
    <property type="match status" value="1"/>
</dbReference>
<evidence type="ECO:0000259" key="18">
    <source>
        <dbReference type="Pfam" id="PF00361"/>
    </source>
</evidence>
<dbReference type="PANTHER" id="PTHR43507:SF20">
    <property type="entry name" value="NADH-UBIQUINONE OXIDOREDUCTASE CHAIN 4"/>
    <property type="match status" value="1"/>
</dbReference>
<sequence length="448" mass="52823">MKYMMKFLFYMIFMIPLCFMNKMFWLVQMLLFMLMFMFMNMFMSCINFNNLSYIFSCDMISFGLILLSIWICSLMIMSSENLYKVKYYINFFLLNIMFLLILLFLTFSVMNLFMFYLFFEGSLIPTLLLIIGWGYQPERIQAGMYLMFYTLFVSLPLLMGIFYLYNEIYSMMIYFLKFINLNFIMLYFCMVLAFLVKMPMYFVHLWLPKAHVEAPVSGSMILAGIMLKLGGYGLLRVLIFLQEINLKLNYIWLIISLLGGFYISLKCFCQVDIKSLIAYSSVSHMSIVIGGIMVMNYWGYFGSYIMMIGHGLCSSGMFCLANINYERLHSRSLFINKGMMNFMPSMSLWWFLLMSSNMSAPPSLNLLGEITLINSLVGWSWLSMIMLMLISFFSAGYSLYLYSYTQHGKYYQGLYSFYSGVSREYLLLMLHWLPLNILILKVEYLMIN</sequence>
<comment type="subcellular location">
    <subcellularLocation>
        <location evidence="2 17">Mitochondrion membrane</location>
        <topology evidence="2 17">Multi-pass membrane protein</topology>
    </subcellularLocation>
</comment>
<evidence type="ECO:0000256" key="14">
    <source>
        <dbReference type="ARBA" id="ARBA00023128"/>
    </source>
</evidence>
<evidence type="ECO:0000256" key="4">
    <source>
        <dbReference type="ARBA" id="ARBA00012944"/>
    </source>
</evidence>
<keyword evidence="8 17" id="KW-0812">Transmembrane</keyword>
<feature type="transmembrane region" description="Helical" evidence="17">
    <location>
        <begin position="304"/>
        <end position="325"/>
    </location>
</feature>
<dbReference type="GO" id="GO:0008137">
    <property type="term" value="F:NADH dehydrogenase (ubiquinone) activity"/>
    <property type="evidence" value="ECO:0007669"/>
    <property type="project" value="UniProtKB-UniRule"/>
</dbReference>
<evidence type="ECO:0000256" key="2">
    <source>
        <dbReference type="ARBA" id="ARBA00004225"/>
    </source>
</evidence>
<feature type="domain" description="NADH:ubiquinone oxidoreductase chain 4 N-terminal" evidence="19">
    <location>
        <begin position="4"/>
        <end position="106"/>
    </location>
</feature>
<comment type="similarity">
    <text evidence="3 17">Belongs to the complex I subunit 4 family.</text>
</comment>
<keyword evidence="6 17" id="KW-0813">Transport</keyword>
<feature type="transmembrane region" description="Helical" evidence="17">
    <location>
        <begin position="216"/>
        <end position="238"/>
    </location>
</feature>
<organism evidence="20">
    <name type="scientific">Amplypterus mansoni</name>
    <dbReference type="NCBI Taxonomy" id="522786"/>
    <lineage>
        <taxon>Eukaryota</taxon>
        <taxon>Metazoa</taxon>
        <taxon>Ecdysozoa</taxon>
        <taxon>Arthropoda</taxon>
        <taxon>Hexapoda</taxon>
        <taxon>Insecta</taxon>
        <taxon>Pterygota</taxon>
        <taxon>Neoptera</taxon>
        <taxon>Endopterygota</taxon>
        <taxon>Lepidoptera</taxon>
        <taxon>Glossata</taxon>
        <taxon>Ditrysia</taxon>
        <taxon>Bombycoidea</taxon>
        <taxon>Sphingidae</taxon>
        <taxon>Smerinthinae</taxon>
        <taxon>Ambulycini</taxon>
        <taxon>Amplypterus</taxon>
    </lineage>
</organism>
<dbReference type="GO" id="GO:0031966">
    <property type="term" value="C:mitochondrial membrane"/>
    <property type="evidence" value="ECO:0007669"/>
    <property type="project" value="UniProtKB-SubCell"/>
</dbReference>
<evidence type="ECO:0000259" key="19">
    <source>
        <dbReference type="Pfam" id="PF01059"/>
    </source>
</evidence>
<comment type="catalytic activity">
    <reaction evidence="16 17">
        <text>a ubiquinone + NADH + 5 H(+)(in) = a ubiquinol + NAD(+) + 4 H(+)(out)</text>
        <dbReference type="Rhea" id="RHEA:29091"/>
        <dbReference type="Rhea" id="RHEA-COMP:9565"/>
        <dbReference type="Rhea" id="RHEA-COMP:9566"/>
        <dbReference type="ChEBI" id="CHEBI:15378"/>
        <dbReference type="ChEBI" id="CHEBI:16389"/>
        <dbReference type="ChEBI" id="CHEBI:17976"/>
        <dbReference type="ChEBI" id="CHEBI:57540"/>
        <dbReference type="ChEBI" id="CHEBI:57945"/>
        <dbReference type="EC" id="7.1.1.2"/>
    </reaction>
</comment>
<dbReference type="CTD" id="4538"/>
<keyword evidence="10 17" id="KW-0249">Electron transport</keyword>
<dbReference type="GO" id="GO:0003954">
    <property type="term" value="F:NADH dehydrogenase activity"/>
    <property type="evidence" value="ECO:0007669"/>
    <property type="project" value="TreeGrafter"/>
</dbReference>
<dbReference type="Pfam" id="PF00361">
    <property type="entry name" value="Proton_antipo_M"/>
    <property type="match status" value="1"/>
</dbReference>
<keyword evidence="12 17" id="KW-0520">NAD</keyword>
<dbReference type="InterPro" id="IPR003918">
    <property type="entry name" value="NADH_UbQ_OxRdtase"/>
</dbReference>
<evidence type="ECO:0000256" key="10">
    <source>
        <dbReference type="ARBA" id="ARBA00022982"/>
    </source>
</evidence>
<dbReference type="GeneID" id="54106276"/>
<dbReference type="GO" id="GO:0048039">
    <property type="term" value="F:ubiquinone binding"/>
    <property type="evidence" value="ECO:0007669"/>
    <property type="project" value="TreeGrafter"/>
</dbReference>
<dbReference type="PRINTS" id="PR01437">
    <property type="entry name" value="NUOXDRDTASE4"/>
</dbReference>
<feature type="transmembrane region" description="Helical" evidence="17">
    <location>
        <begin position="276"/>
        <end position="298"/>
    </location>
</feature>
<evidence type="ECO:0000256" key="7">
    <source>
        <dbReference type="ARBA" id="ARBA00022660"/>
    </source>
</evidence>
<feature type="transmembrane region" description="Helical" evidence="17">
    <location>
        <begin position="250"/>
        <end position="269"/>
    </location>
</feature>
<evidence type="ECO:0000256" key="3">
    <source>
        <dbReference type="ARBA" id="ARBA00009025"/>
    </source>
</evidence>
<dbReference type="EMBL" id="MK804152">
    <property type="protein sequence ID" value="QIE12582.1"/>
    <property type="molecule type" value="Genomic_DNA"/>
</dbReference>
<evidence type="ECO:0000256" key="9">
    <source>
        <dbReference type="ARBA" id="ARBA00022967"/>
    </source>
</evidence>
<geneLocation type="mitochondrion" evidence="20"/>
<dbReference type="PANTHER" id="PTHR43507">
    <property type="entry name" value="NADH-UBIQUINONE OXIDOREDUCTASE CHAIN 4"/>
    <property type="match status" value="1"/>
</dbReference>
<dbReference type="InterPro" id="IPR001750">
    <property type="entry name" value="ND/Mrp_TM"/>
</dbReference>
<evidence type="ECO:0000256" key="12">
    <source>
        <dbReference type="ARBA" id="ARBA00023027"/>
    </source>
</evidence>
<feature type="transmembrane region" description="Helical" evidence="17">
    <location>
        <begin position="7"/>
        <end position="39"/>
    </location>
</feature>
<reference evidence="20" key="2">
    <citation type="submission" date="2019-04" db="EMBL/GenBank/DDBJ databases">
        <authorList>
            <person name="Timmermans M.J.N.T."/>
            <person name="Daghmoumi S."/>
            <person name="Kitching I."/>
            <person name="Kawahara A."/>
            <person name="Glass D."/>
            <person name="Hammilton C."/>
        </authorList>
    </citation>
    <scope>NUCLEOTIDE SEQUENCE</scope>
</reference>
<dbReference type="AlphaFoldDB" id="A0A6G6D7T8"/>
<evidence type="ECO:0000256" key="16">
    <source>
        <dbReference type="ARBA" id="ARBA00049551"/>
    </source>
</evidence>
<evidence type="ECO:0000256" key="6">
    <source>
        <dbReference type="ARBA" id="ARBA00022448"/>
    </source>
</evidence>
<keyword evidence="14 17" id="KW-0496">Mitochondrion</keyword>
<proteinExistence type="inferred from homology"/>
<dbReference type="RefSeq" id="YP_009743831.1">
    <property type="nucleotide sequence ID" value="NC_046716.1"/>
</dbReference>
<reference evidence="20" key="1">
    <citation type="journal article" date="2019" name="Insect Syst Divers">
        <title>Phylogeny of the Hawkmoth Tribe Ambulycini (Lepidoptera: Sphingidae): Mitogenomes from Museum Specimens Resolve Major Relationships.</title>
        <authorList>
            <person name="Timmermans M.J.T.N."/>
            <person name="Daghmoumi S.M."/>
            <person name="Glass D."/>
            <person name="Hamilton C.A."/>
            <person name="Kawahara A.Y."/>
            <person name="Kitching I.J."/>
        </authorList>
    </citation>
    <scope>NUCLEOTIDE SEQUENCE</scope>
</reference>
<feature type="transmembrane region" description="Helical" evidence="17">
    <location>
        <begin position="113"/>
        <end position="134"/>
    </location>
</feature>